<proteinExistence type="inferred from homology"/>
<dbReference type="GO" id="GO:0016410">
    <property type="term" value="F:N-acyltransferase activity"/>
    <property type="evidence" value="ECO:0000318"/>
    <property type="project" value="GO_Central"/>
</dbReference>
<reference evidence="2" key="1">
    <citation type="submission" date="2013-07" db="EMBL/GenBank/DDBJ databases">
        <title>The genome of Eucalyptus grandis.</title>
        <authorList>
            <person name="Schmutz J."/>
            <person name="Hayes R."/>
            <person name="Myburg A."/>
            <person name="Tuskan G."/>
            <person name="Grattapaglia D."/>
            <person name="Rokhsar D.S."/>
        </authorList>
    </citation>
    <scope>NUCLEOTIDE SEQUENCE</scope>
    <source>
        <tissue evidence="2">Leaf extractions</tissue>
    </source>
</reference>
<dbReference type="eggNOG" id="ENOG502QUVF">
    <property type="taxonomic scope" value="Eukaryota"/>
</dbReference>
<name>A0A059CDZ4_EUCGR</name>
<dbReference type="Gramene" id="KCW76165">
    <property type="protein sequence ID" value="KCW76165"/>
    <property type="gene ID" value="EUGRSUZ_D00550"/>
</dbReference>
<dbReference type="OrthoDB" id="671439at2759"/>
<dbReference type="Pfam" id="PF02458">
    <property type="entry name" value="Transferase"/>
    <property type="match status" value="1"/>
</dbReference>
<protein>
    <submittedName>
        <fullName evidence="2">Uncharacterized protein</fullName>
    </submittedName>
</protein>
<dbReference type="InParanoid" id="A0A059CDZ4"/>
<dbReference type="AlphaFoldDB" id="A0A059CDZ4"/>
<sequence>MQVQIHETKLIQPATPPLPDQEPVLPLSHLDTDPNLDITFRYLRVYVNADQTKRAHDTPYHVIARALSGALCYYYPLCGTLRPGDNDHHRLELHCVAGQGMPLVHATANCTLHAVKNLDDADSGFLEQLIPNPDPEESLANPCMLQVTVFECGGFSLGTAIHHTMCDGLGATLFFGAAAELARGAERVSIEPVWDRAVLLGPRSPARIEALVGDYLCEKGRNPYDDEENCKFGREFFHVKEEWLDRFKALMLEKCGQKFTTFEALGAFIWRAKVKVSDIPGDETVKFSYSTNIRKVLKPPLPVGYWGNGCVPIYVQLTARDLLEKPIWEVAELIRKSKRNASDEYVRSYIDFQEAHRREGVSAGKNVSGFTDWRHLGHSAVDFGWGGPANVLPLSRKLLGSNEACFFLPCSEVGVRDPSDGFRVLVNLKDRCLCSFKEEMEKLGKMEFGFA</sequence>
<organism evidence="2">
    <name type="scientific">Eucalyptus grandis</name>
    <name type="common">Flooded gum</name>
    <dbReference type="NCBI Taxonomy" id="71139"/>
    <lineage>
        <taxon>Eukaryota</taxon>
        <taxon>Viridiplantae</taxon>
        <taxon>Streptophyta</taxon>
        <taxon>Embryophyta</taxon>
        <taxon>Tracheophyta</taxon>
        <taxon>Spermatophyta</taxon>
        <taxon>Magnoliopsida</taxon>
        <taxon>eudicotyledons</taxon>
        <taxon>Gunneridae</taxon>
        <taxon>Pentapetalae</taxon>
        <taxon>rosids</taxon>
        <taxon>malvids</taxon>
        <taxon>Myrtales</taxon>
        <taxon>Myrtaceae</taxon>
        <taxon>Myrtoideae</taxon>
        <taxon>Eucalypteae</taxon>
        <taxon>Eucalyptus</taxon>
    </lineage>
</organism>
<dbReference type="OMA" id="GATQFFN"/>
<dbReference type="Gene3D" id="3.30.559.10">
    <property type="entry name" value="Chloramphenicol acetyltransferase-like domain"/>
    <property type="match status" value="2"/>
</dbReference>
<dbReference type="FunCoup" id="A0A059CDZ4">
    <property type="interactions" value="32"/>
</dbReference>
<evidence type="ECO:0000256" key="1">
    <source>
        <dbReference type="ARBA" id="ARBA00009861"/>
    </source>
</evidence>
<dbReference type="PANTHER" id="PTHR31147:SF33">
    <property type="entry name" value="N-HYDROXYCINNAMOYL_BENZOYLTRANSFERASE, PUTATIVE-RELATED"/>
    <property type="match status" value="1"/>
</dbReference>
<dbReference type="PANTHER" id="PTHR31147">
    <property type="entry name" value="ACYL TRANSFERASE 4"/>
    <property type="match status" value="1"/>
</dbReference>
<gene>
    <name evidence="2" type="ORF">EUGRSUZ_D00550</name>
</gene>
<accession>A0A059CDZ4</accession>
<comment type="similarity">
    <text evidence="1">Belongs to the plant acyltransferase family.</text>
</comment>
<dbReference type="KEGG" id="egr:104440940"/>
<dbReference type="InterPro" id="IPR023213">
    <property type="entry name" value="CAT-like_dom_sf"/>
</dbReference>
<dbReference type="STRING" id="71139.A0A059CDZ4"/>
<evidence type="ECO:0000313" key="2">
    <source>
        <dbReference type="EMBL" id="KCW76165.1"/>
    </source>
</evidence>
<dbReference type="InterPro" id="IPR050898">
    <property type="entry name" value="Plant_acyltransferase"/>
</dbReference>
<dbReference type="EMBL" id="KK198756">
    <property type="protein sequence ID" value="KCW76165.1"/>
    <property type="molecule type" value="Genomic_DNA"/>
</dbReference>